<dbReference type="PANTHER" id="PTHR21180:SF32">
    <property type="entry name" value="ENDONUCLEASE_EXONUCLEASE_PHOSPHATASE FAMILY DOMAIN-CONTAINING PROTEIN 1"/>
    <property type="match status" value="1"/>
</dbReference>
<dbReference type="EMBL" id="JANKAS010000023">
    <property type="protein sequence ID" value="MCR1900238.1"/>
    <property type="molecule type" value="Genomic_DNA"/>
</dbReference>
<feature type="domain" description="Helix-hairpin-helix DNA-binding motif class 1" evidence="2">
    <location>
        <begin position="156"/>
        <end position="175"/>
    </location>
</feature>
<dbReference type="RefSeq" id="WP_257533403.1">
    <property type="nucleotide sequence ID" value="NZ_JANKAS010000023.1"/>
</dbReference>
<dbReference type="Pfam" id="PF10531">
    <property type="entry name" value="SLBB"/>
    <property type="match status" value="1"/>
</dbReference>
<dbReference type="Gene3D" id="3.10.560.10">
    <property type="entry name" value="Outer membrane lipoprotein wza domain like"/>
    <property type="match status" value="1"/>
</dbReference>
<evidence type="ECO:0000256" key="1">
    <source>
        <dbReference type="SAM" id="Phobius"/>
    </source>
</evidence>
<name>A0AAE3HJB2_9FIRM</name>
<protein>
    <submittedName>
        <fullName evidence="3">Helix-hairpin-helix domain-containing protein</fullName>
    </submittedName>
</protein>
<dbReference type="NCBIfam" id="TIGR00426">
    <property type="entry name" value="competence protein ComEA helix-hairpin-helix repeat region"/>
    <property type="match status" value="1"/>
</dbReference>
<dbReference type="SUPFAM" id="SSF47781">
    <property type="entry name" value="RuvA domain 2-like"/>
    <property type="match status" value="1"/>
</dbReference>
<evidence type="ECO:0000313" key="3">
    <source>
        <dbReference type="EMBL" id="MCR1900238.1"/>
    </source>
</evidence>
<keyword evidence="1" id="KW-0472">Membrane</keyword>
<comment type="caution">
    <text evidence="3">The sequence shown here is derived from an EMBL/GenBank/DDBJ whole genome shotgun (WGS) entry which is preliminary data.</text>
</comment>
<sequence>MEKIINKRNIFIAVLIGVLIVGTIWFYFYKDNDTMLIIDDADEDILSSEENNSEITPTEKEQSHQIMVHIVGQVKNPGVAILTEGERLIDALDKLGGPLEEADLERVNLSQKLRDEEKIYIPKIGEEIIDSDNNTSTNSSQEQDDGKININTADQSQLKTLPGIGDALSNRIIEYRETHGEFKSIEEIKEVERIGEKVFNELKEKIKI</sequence>
<reference evidence="3" key="1">
    <citation type="submission" date="2022-07" db="EMBL/GenBank/DDBJ databases">
        <title>Enhanced cultured diversity of the mouse gut microbiota enables custom-made synthetic communities.</title>
        <authorList>
            <person name="Afrizal A."/>
        </authorList>
    </citation>
    <scope>NUCLEOTIDE SEQUENCE</scope>
    <source>
        <strain evidence="3">DSM 28593</strain>
    </source>
</reference>
<dbReference type="SMART" id="SM00278">
    <property type="entry name" value="HhH1"/>
    <property type="match status" value="2"/>
</dbReference>
<evidence type="ECO:0000259" key="2">
    <source>
        <dbReference type="SMART" id="SM00278"/>
    </source>
</evidence>
<evidence type="ECO:0000313" key="4">
    <source>
        <dbReference type="Proteomes" id="UP001205748"/>
    </source>
</evidence>
<feature type="transmembrane region" description="Helical" evidence="1">
    <location>
        <begin position="9"/>
        <end position="28"/>
    </location>
</feature>
<dbReference type="Pfam" id="PF12836">
    <property type="entry name" value="HHH_3"/>
    <property type="match status" value="1"/>
</dbReference>
<accession>A0AAE3HJB2</accession>
<keyword evidence="4" id="KW-1185">Reference proteome</keyword>
<dbReference type="InterPro" id="IPR010994">
    <property type="entry name" value="RuvA_2-like"/>
</dbReference>
<keyword evidence="1" id="KW-1133">Transmembrane helix</keyword>
<feature type="domain" description="Helix-hairpin-helix DNA-binding motif class 1" evidence="2">
    <location>
        <begin position="186"/>
        <end position="205"/>
    </location>
</feature>
<dbReference type="GO" id="GO:0015627">
    <property type="term" value="C:type II protein secretion system complex"/>
    <property type="evidence" value="ECO:0007669"/>
    <property type="project" value="TreeGrafter"/>
</dbReference>
<dbReference type="InterPro" id="IPR019554">
    <property type="entry name" value="Soluble_ligand-bd"/>
</dbReference>
<dbReference type="GO" id="GO:0006281">
    <property type="term" value="P:DNA repair"/>
    <property type="evidence" value="ECO:0007669"/>
    <property type="project" value="InterPro"/>
</dbReference>
<gene>
    <name evidence="3" type="ORF">NSA47_14820</name>
</gene>
<dbReference type="GO" id="GO:0015628">
    <property type="term" value="P:protein secretion by the type II secretion system"/>
    <property type="evidence" value="ECO:0007669"/>
    <property type="project" value="TreeGrafter"/>
</dbReference>
<dbReference type="InterPro" id="IPR004509">
    <property type="entry name" value="Competence_ComEA_HhH"/>
</dbReference>
<dbReference type="PANTHER" id="PTHR21180">
    <property type="entry name" value="ENDONUCLEASE/EXONUCLEASE/PHOSPHATASE FAMILY DOMAIN-CONTAINING PROTEIN 1"/>
    <property type="match status" value="1"/>
</dbReference>
<organism evidence="3 4">
    <name type="scientific">Irregularibacter muris</name>
    <dbReference type="NCBI Taxonomy" id="1796619"/>
    <lineage>
        <taxon>Bacteria</taxon>
        <taxon>Bacillati</taxon>
        <taxon>Bacillota</taxon>
        <taxon>Clostridia</taxon>
        <taxon>Eubacteriales</taxon>
        <taxon>Eubacteriaceae</taxon>
        <taxon>Irregularibacter</taxon>
    </lineage>
</organism>
<dbReference type="InterPro" id="IPR003583">
    <property type="entry name" value="Hlx-hairpin-Hlx_DNA-bd_motif"/>
</dbReference>
<keyword evidence="1" id="KW-0812">Transmembrane</keyword>
<proteinExistence type="predicted"/>
<dbReference type="InterPro" id="IPR051675">
    <property type="entry name" value="Endo/Exo/Phosphatase_dom_1"/>
</dbReference>
<dbReference type="Proteomes" id="UP001205748">
    <property type="component" value="Unassembled WGS sequence"/>
</dbReference>
<dbReference type="AlphaFoldDB" id="A0AAE3HJB2"/>
<dbReference type="GO" id="GO:0003677">
    <property type="term" value="F:DNA binding"/>
    <property type="evidence" value="ECO:0007669"/>
    <property type="project" value="InterPro"/>
</dbReference>
<dbReference type="Gene3D" id="1.10.150.310">
    <property type="entry name" value="Tex RuvX-like domain-like"/>
    <property type="match status" value="1"/>
</dbReference>